<keyword evidence="2" id="KW-1185">Reference proteome</keyword>
<name>A0A9N7TRV7_PLEPL</name>
<protein>
    <submittedName>
        <fullName evidence="1">Uncharacterized protein</fullName>
    </submittedName>
</protein>
<reference evidence="1" key="1">
    <citation type="submission" date="2020-03" db="EMBL/GenBank/DDBJ databases">
        <authorList>
            <person name="Weist P."/>
        </authorList>
    </citation>
    <scope>NUCLEOTIDE SEQUENCE</scope>
</reference>
<dbReference type="Proteomes" id="UP001153269">
    <property type="component" value="Unassembled WGS sequence"/>
</dbReference>
<sequence length="161" mass="17818">MECIEVVILVVKQKTVWNNHDPWMWDILPTEQSGKKGRDTEAYCVTVGQCTWGLGRLWLRGRVVVLQPEGPEERLCALIVGGMCTSGHAPTPTLSSPTSPPSEINKLHSREVRLRLRQKQMKFQAMDCSLSWGVLLCLCPGGSALQLQSPAIDQYGATLNS</sequence>
<organism evidence="1 2">
    <name type="scientific">Pleuronectes platessa</name>
    <name type="common">European plaice</name>
    <dbReference type="NCBI Taxonomy" id="8262"/>
    <lineage>
        <taxon>Eukaryota</taxon>
        <taxon>Metazoa</taxon>
        <taxon>Chordata</taxon>
        <taxon>Craniata</taxon>
        <taxon>Vertebrata</taxon>
        <taxon>Euteleostomi</taxon>
        <taxon>Actinopterygii</taxon>
        <taxon>Neopterygii</taxon>
        <taxon>Teleostei</taxon>
        <taxon>Neoteleostei</taxon>
        <taxon>Acanthomorphata</taxon>
        <taxon>Carangaria</taxon>
        <taxon>Pleuronectiformes</taxon>
        <taxon>Pleuronectoidei</taxon>
        <taxon>Pleuronectidae</taxon>
        <taxon>Pleuronectes</taxon>
    </lineage>
</organism>
<evidence type="ECO:0000313" key="2">
    <source>
        <dbReference type="Proteomes" id="UP001153269"/>
    </source>
</evidence>
<dbReference type="EMBL" id="CADEAL010000278">
    <property type="protein sequence ID" value="CAB1417687.1"/>
    <property type="molecule type" value="Genomic_DNA"/>
</dbReference>
<proteinExistence type="predicted"/>
<gene>
    <name evidence="1" type="ORF">PLEPLA_LOCUS5506</name>
</gene>
<dbReference type="AlphaFoldDB" id="A0A9N7TRV7"/>
<evidence type="ECO:0000313" key="1">
    <source>
        <dbReference type="EMBL" id="CAB1417687.1"/>
    </source>
</evidence>
<accession>A0A9N7TRV7</accession>
<comment type="caution">
    <text evidence="1">The sequence shown here is derived from an EMBL/GenBank/DDBJ whole genome shotgun (WGS) entry which is preliminary data.</text>
</comment>